<dbReference type="Proteomes" id="UP000320857">
    <property type="component" value="Unassembled WGS sequence"/>
</dbReference>
<evidence type="ECO:0000313" key="6">
    <source>
        <dbReference type="Proteomes" id="UP000525686"/>
    </source>
</evidence>
<evidence type="ECO:0000313" key="2">
    <source>
        <dbReference type="EMBL" id="MBB1260570.1"/>
    </source>
</evidence>
<dbReference type="OrthoDB" id="3393054at2"/>
<sequence length="179" mass="20443">MSKIEWSSSLKRILRQLVCLVIFASVAPLVACEPYRYEDAARDQEFSRSDAEGVWRGWRGSVPELLPSGEARVRKLDGQNSFHAEGWRVSGGGSWTYYGKGEYRVKRNVGTGPVVEVKIKTERFEWRDCGKMEALQDCNREEPYGVIEWAFGVTGEGEPQLFFLVGDPDHQNLYLMEKE</sequence>
<reference evidence="1" key="3">
    <citation type="journal article" name="Syst. Appl. Microbiol.">
        <title>Streptomyces alkaliterrae sp. nov., isolated from an alkaline soil, and emended descriptions of Streptomyces alkaliphilus, Streptomyces calidiresistens and Streptomyces durbertensis.</title>
        <authorList>
            <person name="Swiecimska M."/>
            <person name="Golinska P."/>
            <person name="Nouioui I."/>
            <person name="Wypij M."/>
            <person name="Rai M."/>
            <person name="Sangal V."/>
            <person name="Goodfellow M."/>
        </authorList>
    </citation>
    <scope>NUCLEOTIDE SEQUENCE</scope>
    <source>
        <strain evidence="1">OF3</strain>
        <strain evidence="2">OF8</strain>
    </source>
</reference>
<dbReference type="EMBL" id="JABJXA010000105">
    <property type="protein sequence ID" value="MBB1260570.1"/>
    <property type="molecule type" value="Genomic_DNA"/>
</dbReference>
<protein>
    <submittedName>
        <fullName evidence="3">Uncharacterized protein</fullName>
    </submittedName>
</protein>
<dbReference type="RefSeq" id="WP_143647043.1">
    <property type="nucleotide sequence ID" value="NZ_JABJWZ010000084.1"/>
</dbReference>
<dbReference type="EMBL" id="JABJWZ010000084">
    <property type="protein sequence ID" value="MBB1254031.1"/>
    <property type="molecule type" value="Genomic_DNA"/>
</dbReference>
<name>A0A5P0YSV8_9ACTN</name>
<evidence type="ECO:0000313" key="5">
    <source>
        <dbReference type="Proteomes" id="UP000517765"/>
    </source>
</evidence>
<evidence type="ECO:0000313" key="3">
    <source>
        <dbReference type="EMBL" id="MQS01569.1"/>
    </source>
</evidence>
<dbReference type="Proteomes" id="UP000517765">
    <property type="component" value="Unassembled WGS sequence"/>
</dbReference>
<dbReference type="AlphaFoldDB" id="A0A5P0YSV8"/>
<reference evidence="5 6" key="2">
    <citation type="submission" date="2020-05" db="EMBL/GenBank/DDBJ databases">
        <title>Classification of alakaliphilic streptomycetes isolated from an alkaline soil next to Lonar Crater, India and a proposal for the recognition of Streptomyces alkaliterrae sp. nov.</title>
        <authorList>
            <person name="Golinska P."/>
        </authorList>
    </citation>
    <scope>NUCLEOTIDE SEQUENCE [LARGE SCALE GENOMIC DNA]</scope>
    <source>
        <strain evidence="6">OF3</strain>
        <strain evidence="5">OF8</strain>
    </source>
</reference>
<dbReference type="Proteomes" id="UP000525686">
    <property type="component" value="Unassembled WGS sequence"/>
</dbReference>
<gene>
    <name evidence="3" type="ORF">FNX44_006695</name>
    <name evidence="1" type="ORF">H3146_11730</name>
    <name evidence="2" type="ORF">H3147_17295</name>
</gene>
<comment type="caution">
    <text evidence="3">The sequence shown here is derived from an EMBL/GenBank/DDBJ whole genome shotgun (WGS) entry which is preliminary data.</text>
</comment>
<evidence type="ECO:0000313" key="4">
    <source>
        <dbReference type="Proteomes" id="UP000320857"/>
    </source>
</evidence>
<evidence type="ECO:0000313" key="1">
    <source>
        <dbReference type="EMBL" id="MBB1254031.1"/>
    </source>
</evidence>
<organism evidence="3 4">
    <name type="scientific">Streptomyces alkaliterrae</name>
    <dbReference type="NCBI Taxonomy" id="2213162"/>
    <lineage>
        <taxon>Bacteria</taxon>
        <taxon>Bacillati</taxon>
        <taxon>Actinomycetota</taxon>
        <taxon>Actinomycetes</taxon>
        <taxon>Kitasatosporales</taxon>
        <taxon>Streptomycetaceae</taxon>
        <taxon>Streptomyces</taxon>
    </lineage>
</organism>
<keyword evidence="4" id="KW-1185">Reference proteome</keyword>
<reference evidence="3 4" key="1">
    <citation type="submission" date="2019-10" db="EMBL/GenBank/DDBJ databases">
        <title>Streptomyces sp. nov., a novel actinobacterium isolated from alkaline environment.</title>
        <authorList>
            <person name="Golinska P."/>
        </authorList>
    </citation>
    <scope>NUCLEOTIDE SEQUENCE [LARGE SCALE GENOMIC DNA]</scope>
    <source>
        <strain evidence="3 4">OF1</strain>
    </source>
</reference>
<accession>A0A5P0YSV8</accession>
<proteinExistence type="predicted"/>
<dbReference type="EMBL" id="VJYK02000046">
    <property type="protein sequence ID" value="MQS01569.1"/>
    <property type="molecule type" value="Genomic_DNA"/>
</dbReference>